<evidence type="ECO:0000256" key="1">
    <source>
        <dbReference type="ARBA" id="ARBA00008792"/>
    </source>
</evidence>
<feature type="compositionally biased region" description="Acidic residues" evidence="7">
    <location>
        <begin position="207"/>
        <end position="218"/>
    </location>
</feature>
<dbReference type="InterPro" id="IPR014001">
    <property type="entry name" value="Helicase_ATP-bd"/>
</dbReference>
<dbReference type="GO" id="GO:0003724">
    <property type="term" value="F:RNA helicase activity"/>
    <property type="evidence" value="ECO:0007669"/>
    <property type="project" value="UniProtKB-EC"/>
</dbReference>
<feature type="compositionally biased region" description="Acidic residues" evidence="7">
    <location>
        <begin position="320"/>
        <end position="329"/>
    </location>
</feature>
<dbReference type="EC" id="3.6.4.13" evidence="2"/>
<dbReference type="GO" id="GO:1990904">
    <property type="term" value="C:ribonucleoprotein complex"/>
    <property type="evidence" value="ECO:0007669"/>
    <property type="project" value="UniProtKB-ARBA"/>
</dbReference>
<dbReference type="GO" id="GO:0005730">
    <property type="term" value="C:nucleolus"/>
    <property type="evidence" value="ECO:0007669"/>
    <property type="project" value="TreeGrafter"/>
</dbReference>
<feature type="region of interest" description="Disordered" evidence="7">
    <location>
        <begin position="116"/>
        <end position="342"/>
    </location>
</feature>
<dbReference type="InterPro" id="IPR002464">
    <property type="entry name" value="DNA/RNA_helicase_DEAH_CS"/>
</dbReference>
<dbReference type="InterPro" id="IPR048333">
    <property type="entry name" value="HA2_WH"/>
</dbReference>
<keyword evidence="4" id="KW-0378">Hydrolase</keyword>
<dbReference type="Gene3D" id="3.40.50.300">
    <property type="entry name" value="P-loop containing nucleotide triphosphate hydrolases"/>
    <property type="match status" value="3"/>
</dbReference>
<feature type="compositionally biased region" description="Low complexity" evidence="7">
    <location>
        <begin position="284"/>
        <end position="299"/>
    </location>
</feature>
<keyword evidence="3" id="KW-0547">Nucleotide-binding</keyword>
<evidence type="ECO:0000313" key="10">
    <source>
        <dbReference type="EMBL" id="KDQ11408.1"/>
    </source>
</evidence>
<feature type="domain" description="Helicase C-terminal" evidence="9">
    <location>
        <begin position="731"/>
        <end position="918"/>
    </location>
</feature>
<feature type="compositionally biased region" description="Low complexity" evidence="7">
    <location>
        <begin position="123"/>
        <end position="141"/>
    </location>
</feature>
<sequence>MPHPQRAPRFNAKARGSVAGGKKGKGKGKGPNRDGHADAAVTLRSSAVSMEADPNADIITPKTKEEKDRDRKERMREELLAAAPSKMTSKKKRRLDKYIDKKLKKEERVVIFQKLSESQAQVSNSLSLHSSSMLGSGKLLSNAERLSRDEDKQLRRALESKGGKRRRSGASALVPERDLESSGEDEDIDEKGASKASNSRAELATDTQEEESEEDDLVAEPVKPLPTIDTKAAGTTPAAVGSALRRNPDGSVVAPRIVPRKRKGTRKFAFQGWKSAPVEEAGSDSDASSSSFDSSASSGEDGDDDDDNDEDENKSQSSSENDEDSEEGDELPKVATGKRKRSGFKEWAQKQIIASQGLDAADSSSTTASRVLPATPALPYKSSRALELETSGLTGPMGEVLAVPQTSFAQHLRDTKQTAPSPRRFVNVERSEDIQNTRLLLPIVTEEQPIMEAIMLNPVVIICGETGSGKTTQVPQFLYEAGFGSPGSDNPGMIGITQPRRVAAMSMASRVAQELSLPASRVSYQIRYDATTSPTTSIKFMTDGVLLRELATDFLLSRYSVIIVDEAHERSMNTDILIGVLSRVIKLREEMWKKKEGDVKPLRLIIMSATLRVSDFAGNTTLFPVPPPIINVPGRQHPVTIHFNRRTTADYVAEAVRKAIKIHARLPAGAILIFLTGQDEINTVCRRLEKKFGRKALDEKRRRRAAGDKVAASKDEEDGDNIPTGPKIYTDVKDEAENMRTEIPDQDIPVDLDDTGAVDPDALDSDDGESEAEDDIKIDMDDSDGRVPMHILPLYSLLPSDQQMKVFQPPPSGSRLVVVATNVAETSLTIPGVRYVVDCGRSKERKYDVTSGIQAFQIAWTSKASANQRAGRAGRTGPGHCYRLYSSSLFENHFDQFADPEINRVPIEGVVLQMKSMHIDAVVNFPFPTPPDRTALRKAETILSHLGALEASAGSSTSKTKYPSAQSSTIGGHITDLGRSMSLFPVSPRFAKMLVAGRQNGCLPYVIAIVSGLSVGDPFLREDALNGKPGDDTDVEMAESNPEIEHIRSEDLKAKEKFKLQRRAFFQIQQTHSALGNSSSDAFRILSVAGAYEYEGGGLNFCARHFVRPKAMEEIHKLRAQITNIVSSAFPDAKTEFTPKLPPPSESQLKVLRQLIASAFIDQVAIRKDLVDKTGGSKFASARGVPYQAMGISEDVYIHPSSVVFHNQPPEFVVFQEVVRTNRVWIKSLTIINPAWLPVLGRSLCTFSKPIEQPLSMKGTRHLVVIPRFGPGWELRPIALES</sequence>
<dbReference type="CDD" id="cd17982">
    <property type="entry name" value="DEXHc_DHX37"/>
    <property type="match status" value="1"/>
</dbReference>
<comment type="similarity">
    <text evidence="1">Belongs to the DEAD box helicase family. DEAH subfamily.</text>
</comment>
<feature type="compositionally biased region" description="Acidic residues" evidence="7">
    <location>
        <begin position="744"/>
        <end position="774"/>
    </location>
</feature>
<keyword evidence="5" id="KW-0347">Helicase</keyword>
<feature type="compositionally biased region" description="Basic and acidic residues" evidence="7">
    <location>
        <begin position="62"/>
        <end position="79"/>
    </location>
</feature>
<dbReference type="Gene3D" id="1.20.120.1080">
    <property type="match status" value="1"/>
</dbReference>
<dbReference type="InParanoid" id="A0A067M6M1"/>
<dbReference type="Pfam" id="PF00271">
    <property type="entry name" value="Helicase_C"/>
    <property type="match status" value="1"/>
</dbReference>
<reference evidence="11" key="1">
    <citation type="journal article" date="2014" name="Proc. Natl. Acad. Sci. U.S.A.">
        <title>Extensive sampling of basidiomycete genomes demonstrates inadequacy of the white-rot/brown-rot paradigm for wood decay fungi.</title>
        <authorList>
            <person name="Riley R."/>
            <person name="Salamov A.A."/>
            <person name="Brown D.W."/>
            <person name="Nagy L.G."/>
            <person name="Floudas D."/>
            <person name="Held B.W."/>
            <person name="Levasseur A."/>
            <person name="Lombard V."/>
            <person name="Morin E."/>
            <person name="Otillar R."/>
            <person name="Lindquist E.A."/>
            <person name="Sun H."/>
            <person name="LaButti K.M."/>
            <person name="Schmutz J."/>
            <person name="Jabbour D."/>
            <person name="Luo H."/>
            <person name="Baker S.E."/>
            <person name="Pisabarro A.G."/>
            <person name="Walton J.D."/>
            <person name="Blanchette R.A."/>
            <person name="Henrissat B."/>
            <person name="Martin F."/>
            <person name="Cullen D."/>
            <person name="Hibbett D.S."/>
            <person name="Grigoriev I.V."/>
        </authorList>
    </citation>
    <scope>NUCLEOTIDE SEQUENCE [LARGE SCALE GENOMIC DNA]</scope>
    <source>
        <strain evidence="11">FD-172 SS1</strain>
    </source>
</reference>
<dbReference type="GO" id="GO:0005524">
    <property type="term" value="F:ATP binding"/>
    <property type="evidence" value="ECO:0007669"/>
    <property type="project" value="UniProtKB-KW"/>
</dbReference>
<dbReference type="EMBL" id="KL198058">
    <property type="protein sequence ID" value="KDQ11408.1"/>
    <property type="molecule type" value="Genomic_DNA"/>
</dbReference>
<dbReference type="PANTHER" id="PTHR18934">
    <property type="entry name" value="ATP-DEPENDENT RNA HELICASE"/>
    <property type="match status" value="1"/>
</dbReference>
<dbReference type="GO" id="GO:0016787">
    <property type="term" value="F:hydrolase activity"/>
    <property type="evidence" value="ECO:0007669"/>
    <property type="project" value="UniProtKB-KW"/>
</dbReference>
<dbReference type="SUPFAM" id="SSF52540">
    <property type="entry name" value="P-loop containing nucleoside triphosphate hydrolases"/>
    <property type="match status" value="1"/>
</dbReference>
<dbReference type="GO" id="GO:0003723">
    <property type="term" value="F:RNA binding"/>
    <property type="evidence" value="ECO:0007669"/>
    <property type="project" value="TreeGrafter"/>
</dbReference>
<dbReference type="InterPro" id="IPR001650">
    <property type="entry name" value="Helicase_C-like"/>
</dbReference>
<feature type="compositionally biased region" description="Basic and acidic residues" evidence="7">
    <location>
        <begin position="145"/>
        <end position="162"/>
    </location>
</feature>
<dbReference type="STRING" id="930990.A0A067M6M1"/>
<dbReference type="SMART" id="SM00490">
    <property type="entry name" value="HELICc"/>
    <property type="match status" value="1"/>
</dbReference>
<organism evidence="10 11">
    <name type="scientific">Botryobasidium botryosum (strain FD-172 SS1)</name>
    <dbReference type="NCBI Taxonomy" id="930990"/>
    <lineage>
        <taxon>Eukaryota</taxon>
        <taxon>Fungi</taxon>
        <taxon>Dikarya</taxon>
        <taxon>Basidiomycota</taxon>
        <taxon>Agaricomycotina</taxon>
        <taxon>Agaricomycetes</taxon>
        <taxon>Cantharellales</taxon>
        <taxon>Botryobasidiaceae</taxon>
        <taxon>Botryobasidium</taxon>
    </lineage>
</organism>
<dbReference type="SMART" id="SM00847">
    <property type="entry name" value="HA2"/>
    <property type="match status" value="1"/>
</dbReference>
<keyword evidence="11" id="KW-1185">Reference proteome</keyword>
<evidence type="ECO:0000256" key="2">
    <source>
        <dbReference type="ARBA" id="ARBA00012552"/>
    </source>
</evidence>
<feature type="domain" description="Helicase ATP-binding" evidence="8">
    <location>
        <begin position="451"/>
        <end position="629"/>
    </location>
</feature>
<dbReference type="HOGENOM" id="CLU_001832_0_2_1"/>
<protein>
    <recommendedName>
        <fullName evidence="2">RNA helicase</fullName>
        <ecNumber evidence="2">3.6.4.13</ecNumber>
    </recommendedName>
</protein>
<evidence type="ECO:0000256" key="6">
    <source>
        <dbReference type="ARBA" id="ARBA00022840"/>
    </source>
</evidence>
<dbReference type="FunCoup" id="A0A067M6M1">
    <property type="interactions" value="803"/>
</dbReference>
<feature type="region of interest" description="Disordered" evidence="7">
    <location>
        <begin position="1"/>
        <end position="97"/>
    </location>
</feature>
<dbReference type="Pfam" id="PF00270">
    <property type="entry name" value="DEAD"/>
    <property type="match status" value="1"/>
</dbReference>
<feature type="compositionally biased region" description="Acidic residues" evidence="7">
    <location>
        <begin position="300"/>
        <end position="312"/>
    </location>
</feature>
<proteinExistence type="inferred from homology"/>
<accession>A0A067M6M1</accession>
<feature type="compositionally biased region" description="Basic and acidic residues" evidence="7">
    <location>
        <begin position="703"/>
        <end position="714"/>
    </location>
</feature>
<dbReference type="InterPro" id="IPR007502">
    <property type="entry name" value="Helicase-assoc_dom"/>
</dbReference>
<dbReference type="FunFam" id="3.40.50.300:FF:002693">
    <property type="entry name" value="Predicted protein"/>
    <property type="match status" value="1"/>
</dbReference>
<gene>
    <name evidence="10" type="ORF">BOTBODRAFT_177247</name>
</gene>
<dbReference type="PROSITE" id="PS00690">
    <property type="entry name" value="DEAH_ATP_HELICASE"/>
    <property type="match status" value="1"/>
</dbReference>
<dbReference type="SMART" id="SM00487">
    <property type="entry name" value="DEXDc"/>
    <property type="match status" value="1"/>
</dbReference>
<dbReference type="InterPro" id="IPR011709">
    <property type="entry name" value="DEAD-box_helicase_OB_fold"/>
</dbReference>
<dbReference type="Pfam" id="PF07717">
    <property type="entry name" value="OB_NTP_bind"/>
    <property type="match status" value="1"/>
</dbReference>
<dbReference type="Pfam" id="PF04408">
    <property type="entry name" value="WHD_HA2"/>
    <property type="match status" value="1"/>
</dbReference>
<name>A0A067M6M1_BOTB1</name>
<keyword evidence="6" id="KW-0067">ATP-binding</keyword>
<dbReference type="InterPro" id="IPR027417">
    <property type="entry name" value="P-loop_NTPase"/>
</dbReference>
<dbReference type="PANTHER" id="PTHR18934:SF99">
    <property type="entry name" value="ATP-DEPENDENT RNA HELICASE DHX37-RELATED"/>
    <property type="match status" value="1"/>
</dbReference>
<dbReference type="SMART" id="SM00382">
    <property type="entry name" value="AAA"/>
    <property type="match status" value="1"/>
</dbReference>
<evidence type="ECO:0000313" key="11">
    <source>
        <dbReference type="Proteomes" id="UP000027195"/>
    </source>
</evidence>
<dbReference type="Proteomes" id="UP000027195">
    <property type="component" value="Unassembled WGS sequence"/>
</dbReference>
<dbReference type="Pfam" id="PF21010">
    <property type="entry name" value="HA2_C"/>
    <property type="match status" value="1"/>
</dbReference>
<feature type="region of interest" description="Disordered" evidence="7">
    <location>
        <begin position="703"/>
        <end position="728"/>
    </location>
</feature>
<evidence type="ECO:0000256" key="4">
    <source>
        <dbReference type="ARBA" id="ARBA00022801"/>
    </source>
</evidence>
<evidence type="ECO:0000259" key="8">
    <source>
        <dbReference type="PROSITE" id="PS51192"/>
    </source>
</evidence>
<feature type="region of interest" description="Disordered" evidence="7">
    <location>
        <begin position="741"/>
        <end position="783"/>
    </location>
</feature>
<dbReference type="GO" id="GO:0000462">
    <property type="term" value="P:maturation of SSU-rRNA from tricistronic rRNA transcript (SSU-rRNA, 5.8S rRNA, LSU-rRNA)"/>
    <property type="evidence" value="ECO:0007669"/>
    <property type="project" value="TreeGrafter"/>
</dbReference>
<dbReference type="OrthoDB" id="10253254at2759"/>
<evidence type="ECO:0000259" key="9">
    <source>
        <dbReference type="PROSITE" id="PS51194"/>
    </source>
</evidence>
<evidence type="ECO:0000256" key="5">
    <source>
        <dbReference type="ARBA" id="ARBA00022806"/>
    </source>
</evidence>
<evidence type="ECO:0000256" key="3">
    <source>
        <dbReference type="ARBA" id="ARBA00022741"/>
    </source>
</evidence>
<dbReference type="CDD" id="cd18791">
    <property type="entry name" value="SF2_C_RHA"/>
    <property type="match status" value="1"/>
</dbReference>
<dbReference type="PROSITE" id="PS51192">
    <property type="entry name" value="HELICASE_ATP_BIND_1"/>
    <property type="match status" value="1"/>
</dbReference>
<evidence type="ECO:0000256" key="7">
    <source>
        <dbReference type="SAM" id="MobiDB-lite"/>
    </source>
</evidence>
<dbReference type="InterPro" id="IPR011545">
    <property type="entry name" value="DEAD/DEAH_box_helicase_dom"/>
</dbReference>
<dbReference type="PROSITE" id="PS51194">
    <property type="entry name" value="HELICASE_CTER"/>
    <property type="match status" value="1"/>
</dbReference>
<dbReference type="InterPro" id="IPR003593">
    <property type="entry name" value="AAA+_ATPase"/>
</dbReference>